<evidence type="ECO:0000313" key="2">
    <source>
        <dbReference type="Proteomes" id="UP000799444"/>
    </source>
</evidence>
<sequence length="154" mass="17463">MSQPPLLPTRSTTKQEYFLFAILHVRVAHIHVAQMLENVKSKPHFSQLAGFKRERVFVGRERGWWYEMGTAGGTTRGGLDEGAEGLGWVGSCCGIRGWRVMVGGVERGIINRFCWGWGWWACECAGGEMEMEMVRYHFMGFASGLAGLEHDYEW</sequence>
<dbReference type="AlphaFoldDB" id="A0A9P4R3X1"/>
<gene>
    <name evidence="1" type="ORF">EJ04DRAFT_61045</name>
</gene>
<reference evidence="1" key="1">
    <citation type="journal article" date="2020" name="Stud. Mycol.">
        <title>101 Dothideomycetes genomes: a test case for predicting lifestyles and emergence of pathogens.</title>
        <authorList>
            <person name="Haridas S."/>
            <person name="Albert R."/>
            <person name="Binder M."/>
            <person name="Bloem J."/>
            <person name="Labutti K."/>
            <person name="Salamov A."/>
            <person name="Andreopoulos B."/>
            <person name="Baker S."/>
            <person name="Barry K."/>
            <person name="Bills G."/>
            <person name="Bluhm B."/>
            <person name="Cannon C."/>
            <person name="Castanera R."/>
            <person name="Culley D."/>
            <person name="Daum C."/>
            <person name="Ezra D."/>
            <person name="Gonzalez J."/>
            <person name="Henrissat B."/>
            <person name="Kuo A."/>
            <person name="Liang C."/>
            <person name="Lipzen A."/>
            <person name="Lutzoni F."/>
            <person name="Magnuson J."/>
            <person name="Mondo S."/>
            <person name="Nolan M."/>
            <person name="Ohm R."/>
            <person name="Pangilinan J."/>
            <person name="Park H.-J."/>
            <person name="Ramirez L."/>
            <person name="Alfaro M."/>
            <person name="Sun H."/>
            <person name="Tritt A."/>
            <person name="Yoshinaga Y."/>
            <person name="Zwiers L.-H."/>
            <person name="Turgeon B."/>
            <person name="Goodwin S."/>
            <person name="Spatafora J."/>
            <person name="Crous P."/>
            <person name="Grigoriev I."/>
        </authorList>
    </citation>
    <scope>NUCLEOTIDE SEQUENCE</scope>
    <source>
        <strain evidence="1">CBS 125425</strain>
    </source>
</reference>
<accession>A0A9P4R3X1</accession>
<protein>
    <submittedName>
        <fullName evidence="1">Uncharacterized protein</fullName>
    </submittedName>
</protein>
<name>A0A9P4R3X1_9PLEO</name>
<dbReference type="EMBL" id="ML996110">
    <property type="protein sequence ID" value="KAF2738294.1"/>
    <property type="molecule type" value="Genomic_DNA"/>
</dbReference>
<evidence type="ECO:0000313" key="1">
    <source>
        <dbReference type="EMBL" id="KAF2738294.1"/>
    </source>
</evidence>
<comment type="caution">
    <text evidence="1">The sequence shown here is derived from an EMBL/GenBank/DDBJ whole genome shotgun (WGS) entry which is preliminary data.</text>
</comment>
<dbReference type="Proteomes" id="UP000799444">
    <property type="component" value="Unassembled WGS sequence"/>
</dbReference>
<proteinExistence type="predicted"/>
<keyword evidence="2" id="KW-1185">Reference proteome</keyword>
<organism evidence="1 2">
    <name type="scientific">Polyplosphaeria fusca</name>
    <dbReference type="NCBI Taxonomy" id="682080"/>
    <lineage>
        <taxon>Eukaryota</taxon>
        <taxon>Fungi</taxon>
        <taxon>Dikarya</taxon>
        <taxon>Ascomycota</taxon>
        <taxon>Pezizomycotina</taxon>
        <taxon>Dothideomycetes</taxon>
        <taxon>Pleosporomycetidae</taxon>
        <taxon>Pleosporales</taxon>
        <taxon>Tetraplosphaeriaceae</taxon>
        <taxon>Polyplosphaeria</taxon>
    </lineage>
</organism>